<keyword evidence="2" id="KW-0808">Transferase</keyword>
<dbReference type="Proteomes" id="UP000664795">
    <property type="component" value="Unassembled WGS sequence"/>
</dbReference>
<feature type="domain" description="Glycosyl transferase family 1" evidence="3">
    <location>
        <begin position="244"/>
        <end position="383"/>
    </location>
</feature>
<comment type="caution">
    <text evidence="4">The sequence shown here is derived from an EMBL/GenBank/DDBJ whole genome shotgun (WGS) entry which is preliminary data.</text>
</comment>
<dbReference type="SUPFAM" id="SSF53756">
    <property type="entry name" value="UDP-Glycosyltransferase/glycogen phosphorylase"/>
    <property type="match status" value="1"/>
</dbReference>
<dbReference type="PANTHER" id="PTHR12526:SF510">
    <property type="entry name" value="D-INOSITOL 3-PHOSPHATE GLYCOSYLTRANSFERASE"/>
    <property type="match status" value="1"/>
</dbReference>
<sequence length="415" mass="45949">MNSKTILVHPTGNTFVRALTASLLENDMLAEFHTTVTTFPGTLLEKLGQLPYFNELHRRQYDAVLKPYSHQSPWYELGRQLANMSGFRQLTRHETGPFSVDAVYRQLDRRVSKRLSASTHGPINAVYAYEDGALATFTEAKKQGIKCVYELPIAFWSTGRRLMHEEAERLPAWAITLGGGTQDSPEKLERKCHELELADLVVVPSYFVNDSLPNWAKTKQVVMAPFGTPTFTTPATVPVAPTANRPLRVLFAGSMGQRKGLGDLFDAIKLLNSSAIELVVLGSLQAPMSFYRSQLPHFTYEPGRSHADVLALMRSCDVFCLPSIVEGRALVMQEAMSQGLPLLITPNTGGHDLIQEGKTGFLIPIRSPAAIAEKLQWFLDNRAAIPTMGQLAQQHAATYTWQQYGNSIVSSINGC</sequence>
<dbReference type="Gene3D" id="3.40.50.2000">
    <property type="entry name" value="Glycogen Phosphorylase B"/>
    <property type="match status" value="1"/>
</dbReference>
<evidence type="ECO:0000256" key="2">
    <source>
        <dbReference type="ARBA" id="ARBA00022679"/>
    </source>
</evidence>
<keyword evidence="5" id="KW-1185">Reference proteome</keyword>
<proteinExistence type="predicted"/>
<dbReference type="RefSeq" id="WP_207337147.1">
    <property type="nucleotide sequence ID" value="NZ_JAFMYU010000017.1"/>
</dbReference>
<reference evidence="4 5" key="1">
    <citation type="submission" date="2021-03" db="EMBL/GenBank/DDBJ databases">
        <title>Fibrella sp. HMF5036 genome sequencing and assembly.</title>
        <authorList>
            <person name="Kang H."/>
            <person name="Kim H."/>
            <person name="Bae S."/>
            <person name="Joh K."/>
        </authorList>
    </citation>
    <scope>NUCLEOTIDE SEQUENCE [LARGE SCALE GENOMIC DNA]</scope>
    <source>
        <strain evidence="4 5">HMF5036</strain>
    </source>
</reference>
<dbReference type="CDD" id="cd03801">
    <property type="entry name" value="GT4_PimA-like"/>
    <property type="match status" value="1"/>
</dbReference>
<gene>
    <name evidence="4" type="ORF">J2I48_19415</name>
</gene>
<dbReference type="InterPro" id="IPR001296">
    <property type="entry name" value="Glyco_trans_1"/>
</dbReference>
<dbReference type="AlphaFoldDB" id="A0A939K163"/>
<evidence type="ECO:0000313" key="4">
    <source>
        <dbReference type="EMBL" id="MBO0933188.1"/>
    </source>
</evidence>
<evidence type="ECO:0000313" key="5">
    <source>
        <dbReference type="Proteomes" id="UP000664795"/>
    </source>
</evidence>
<name>A0A939K163_9BACT</name>
<dbReference type="PANTHER" id="PTHR12526">
    <property type="entry name" value="GLYCOSYLTRANSFERASE"/>
    <property type="match status" value="1"/>
</dbReference>
<keyword evidence="1" id="KW-0328">Glycosyltransferase</keyword>
<evidence type="ECO:0000256" key="1">
    <source>
        <dbReference type="ARBA" id="ARBA00022676"/>
    </source>
</evidence>
<dbReference type="Pfam" id="PF00534">
    <property type="entry name" value="Glycos_transf_1"/>
    <property type="match status" value="1"/>
</dbReference>
<accession>A0A939K163</accession>
<organism evidence="4 5">
    <name type="scientific">Fibrella aquatilis</name>
    <dbReference type="NCBI Taxonomy" id="2817059"/>
    <lineage>
        <taxon>Bacteria</taxon>
        <taxon>Pseudomonadati</taxon>
        <taxon>Bacteroidota</taxon>
        <taxon>Cytophagia</taxon>
        <taxon>Cytophagales</taxon>
        <taxon>Spirosomataceae</taxon>
        <taxon>Fibrella</taxon>
    </lineage>
</organism>
<dbReference type="GO" id="GO:0016757">
    <property type="term" value="F:glycosyltransferase activity"/>
    <property type="evidence" value="ECO:0007669"/>
    <property type="project" value="UniProtKB-KW"/>
</dbReference>
<evidence type="ECO:0000259" key="3">
    <source>
        <dbReference type="Pfam" id="PF00534"/>
    </source>
</evidence>
<dbReference type="EMBL" id="JAFMYU010000017">
    <property type="protein sequence ID" value="MBO0933188.1"/>
    <property type="molecule type" value="Genomic_DNA"/>
</dbReference>
<protein>
    <submittedName>
        <fullName evidence="4">Glycosyltransferase family 4 protein</fullName>
    </submittedName>
</protein>